<protein>
    <submittedName>
        <fullName evidence="5">Biotin-dependent carboxylase domain protein</fullName>
        <ecNumber evidence="5">6.3.4.6</ecNumber>
    </submittedName>
    <submittedName>
        <fullName evidence="6">Urea carboxylase</fullName>
    </submittedName>
</protein>
<keyword evidence="8" id="KW-1185">Reference proteome</keyword>
<evidence type="ECO:0000313" key="6">
    <source>
        <dbReference type="EMBL" id="KRK57251.1"/>
    </source>
</evidence>
<dbReference type="Proteomes" id="UP000003675">
    <property type="component" value="Unassembled WGS sequence"/>
</dbReference>
<gene>
    <name evidence="5" type="primary">uca</name>
    <name evidence="6" type="ORF">FC31_GL001056</name>
    <name evidence="5" type="ORF">HMPREF0494_0793</name>
</gene>
<evidence type="ECO:0000259" key="4">
    <source>
        <dbReference type="SMART" id="SM00797"/>
    </source>
</evidence>
<dbReference type="EMBL" id="AZDK01000026">
    <property type="protein sequence ID" value="KRK57251.1"/>
    <property type="molecule type" value="Genomic_DNA"/>
</dbReference>
<dbReference type="EC" id="6.3.4.6" evidence="5"/>
<dbReference type="InterPro" id="IPR029000">
    <property type="entry name" value="Cyclophilin-like_dom_sf"/>
</dbReference>
<reference evidence="5 7" key="1">
    <citation type="submission" date="2009-09" db="EMBL/GenBank/DDBJ databases">
        <authorList>
            <person name="Qin X."/>
            <person name="Bachman B."/>
            <person name="Battles P."/>
            <person name="Bell A."/>
            <person name="Bess C."/>
            <person name="Bickham C."/>
            <person name="Chaboub L."/>
            <person name="Chen D."/>
            <person name="Coyle M."/>
            <person name="Deiros D.R."/>
            <person name="Dinh H."/>
            <person name="Forbes L."/>
            <person name="Fowler G."/>
            <person name="Francisco L."/>
            <person name="Fu Q."/>
            <person name="Gubbala S."/>
            <person name="Hale W."/>
            <person name="Han Y."/>
            <person name="Hemphill L."/>
            <person name="Highlander S.K."/>
            <person name="Hirani K."/>
            <person name="Hogues M."/>
            <person name="Jackson L."/>
            <person name="Jakkamsetti A."/>
            <person name="Javaid M."/>
            <person name="Jiang H."/>
            <person name="Korchina V."/>
            <person name="Kovar C."/>
            <person name="Lara F."/>
            <person name="Lee S."/>
            <person name="Mata R."/>
            <person name="Mathew T."/>
            <person name="Moen C."/>
            <person name="Morales K."/>
            <person name="Munidasa M."/>
            <person name="Nazareth L."/>
            <person name="Ngo R."/>
            <person name="Nguyen L."/>
            <person name="Okwuonu G."/>
            <person name="Ongeri F."/>
            <person name="Patil S."/>
            <person name="Petrosino J."/>
            <person name="Pham C."/>
            <person name="Pham P."/>
            <person name="Pu L.-L."/>
            <person name="Puazo M."/>
            <person name="Raj R."/>
            <person name="Reid J."/>
            <person name="Rouhana J."/>
            <person name="Saada N."/>
            <person name="Shang Y."/>
            <person name="Simmons D."/>
            <person name="Thornton R."/>
            <person name="Warren J."/>
            <person name="Weissenberger G."/>
            <person name="Zhang J."/>
            <person name="Zhang L."/>
            <person name="Zhou C."/>
            <person name="Zhu D."/>
            <person name="Muzny D."/>
            <person name="Worley K."/>
            <person name="Gibbs R."/>
        </authorList>
    </citation>
    <scope>NUCLEOTIDE SEQUENCE [LARGE SCALE GENOMIC DNA]</scope>
    <source>
        <strain evidence="5 7">DSM 16041</strain>
    </source>
</reference>
<dbReference type="NCBIfam" id="TIGR00724">
    <property type="entry name" value="urea_amlyse_rel"/>
    <property type="match status" value="1"/>
</dbReference>
<keyword evidence="2" id="KW-0378">Hydrolase</keyword>
<dbReference type="SMART" id="SM00797">
    <property type="entry name" value="AHS2"/>
    <property type="match status" value="1"/>
</dbReference>
<sequence>MMATIDVLKPGFQTTVQDAGRPDHLIDGFPEAGSMDAQAMKVANILVDNQPDQPVLEFTLHGPSLRFNGPGFIAITGADFAVQLNQRPVDQYRCLQVRAGDLLTIGATSTGRFGYLAVSGGFRLPKVMGSCATILRLHLGGYRGRQLRAGDQLPFSSRATMSSYYHRHTAAPAPSQPKAPVSIRLLPGPQWAEFSHADQERLTASIFEVTSNSDRMGYRLQGPRLESSQQSMLSAATVRGGIQVPNNGQPIVLMADRQTTGGYPLIAVVVTADLSKLVQCRPGQKVKFSLVNLAQATKLLRTQRAQLDHLAAQIRAAKYQQPIGRNRVASRRIQQLFD</sequence>
<dbReference type="STRING" id="525309.HMPREF0494_0793"/>
<dbReference type="Proteomes" id="UP000051883">
    <property type="component" value="Unassembled WGS sequence"/>
</dbReference>
<dbReference type="EMBL" id="ACLL01000019">
    <property type="protein sequence ID" value="EEW54018.1"/>
    <property type="molecule type" value="Genomic_DNA"/>
</dbReference>
<dbReference type="Gene3D" id="2.40.100.10">
    <property type="entry name" value="Cyclophilin-like"/>
    <property type="match status" value="1"/>
</dbReference>
<keyword evidence="1" id="KW-0547">Nucleotide-binding</keyword>
<dbReference type="GO" id="GO:0005524">
    <property type="term" value="F:ATP binding"/>
    <property type="evidence" value="ECO:0007669"/>
    <property type="project" value="UniProtKB-KW"/>
</dbReference>
<evidence type="ECO:0000313" key="8">
    <source>
        <dbReference type="Proteomes" id="UP000051883"/>
    </source>
</evidence>
<dbReference type="PATRIC" id="fig|525309.8.peg.1066"/>
<organism evidence="5 7">
    <name type="scientific">Limosilactobacillus antri DSM 16041</name>
    <dbReference type="NCBI Taxonomy" id="525309"/>
    <lineage>
        <taxon>Bacteria</taxon>
        <taxon>Bacillati</taxon>
        <taxon>Bacillota</taxon>
        <taxon>Bacilli</taxon>
        <taxon>Lactobacillales</taxon>
        <taxon>Lactobacillaceae</taxon>
        <taxon>Limosilactobacillus</taxon>
    </lineage>
</organism>
<dbReference type="GO" id="GO:0016787">
    <property type="term" value="F:hydrolase activity"/>
    <property type="evidence" value="ECO:0007669"/>
    <property type="project" value="UniProtKB-KW"/>
</dbReference>
<keyword evidence="5" id="KW-0436">Ligase</keyword>
<evidence type="ECO:0000313" key="7">
    <source>
        <dbReference type="Proteomes" id="UP000003675"/>
    </source>
</evidence>
<dbReference type="InterPro" id="IPR003778">
    <property type="entry name" value="CT_A_B"/>
</dbReference>
<dbReference type="PANTHER" id="PTHR43309:SF3">
    <property type="entry name" value="5-OXOPROLINASE SUBUNIT C"/>
    <property type="match status" value="1"/>
</dbReference>
<accession>C8P649</accession>
<reference evidence="6 8" key="2">
    <citation type="journal article" date="2015" name="Genome Announc.">
        <title>Expanding the biotechnology potential of lactobacilli through comparative genomics of 213 strains and associated genera.</title>
        <authorList>
            <person name="Sun Z."/>
            <person name="Harris H.M."/>
            <person name="McCann A."/>
            <person name="Guo C."/>
            <person name="Argimon S."/>
            <person name="Zhang W."/>
            <person name="Yang X."/>
            <person name="Jeffery I.B."/>
            <person name="Cooney J.C."/>
            <person name="Kagawa T.F."/>
            <person name="Liu W."/>
            <person name="Song Y."/>
            <person name="Salvetti E."/>
            <person name="Wrobel A."/>
            <person name="Rasinkangas P."/>
            <person name="Parkhill J."/>
            <person name="Rea M.C."/>
            <person name="O'Sullivan O."/>
            <person name="Ritari J."/>
            <person name="Douillard F.P."/>
            <person name="Paul Ross R."/>
            <person name="Yang R."/>
            <person name="Briner A.E."/>
            <person name="Felis G.E."/>
            <person name="de Vos W.M."/>
            <person name="Barrangou R."/>
            <person name="Klaenhammer T.R."/>
            <person name="Caufield P.W."/>
            <person name="Cui Y."/>
            <person name="Zhang H."/>
            <person name="O'Toole P.W."/>
        </authorList>
    </citation>
    <scope>NUCLEOTIDE SEQUENCE [LARGE SCALE GENOMIC DNA]</scope>
    <source>
        <strain evidence="6 8">DSM 16041</strain>
    </source>
</reference>
<evidence type="ECO:0000256" key="1">
    <source>
        <dbReference type="ARBA" id="ARBA00022741"/>
    </source>
</evidence>
<proteinExistence type="predicted"/>
<evidence type="ECO:0000313" key="5">
    <source>
        <dbReference type="EMBL" id="EEW54018.1"/>
    </source>
</evidence>
<comment type="caution">
    <text evidence="5">The sequence shown here is derived from an EMBL/GenBank/DDBJ whole genome shotgun (WGS) entry which is preliminary data.</text>
</comment>
<keyword evidence="3" id="KW-0067">ATP-binding</keyword>
<evidence type="ECO:0000256" key="3">
    <source>
        <dbReference type="ARBA" id="ARBA00022840"/>
    </source>
</evidence>
<dbReference type="Pfam" id="PF02626">
    <property type="entry name" value="CT_A_B"/>
    <property type="match status" value="1"/>
</dbReference>
<dbReference type="InterPro" id="IPR052708">
    <property type="entry name" value="PxpC"/>
</dbReference>
<dbReference type="RefSeq" id="WP_007124096.1">
    <property type="nucleotide sequence ID" value="NZ_AZDK01000026.1"/>
</dbReference>
<feature type="domain" description="Carboxyltransferase" evidence="4">
    <location>
        <begin position="26"/>
        <end position="306"/>
    </location>
</feature>
<dbReference type="GO" id="GO:0004847">
    <property type="term" value="F:urea carboxylase activity"/>
    <property type="evidence" value="ECO:0007669"/>
    <property type="project" value="UniProtKB-EC"/>
</dbReference>
<evidence type="ECO:0000256" key="2">
    <source>
        <dbReference type="ARBA" id="ARBA00022801"/>
    </source>
</evidence>
<dbReference type="eggNOG" id="COG1984">
    <property type="taxonomic scope" value="Bacteria"/>
</dbReference>
<dbReference type="SUPFAM" id="SSF50891">
    <property type="entry name" value="Cyclophilin-like"/>
    <property type="match status" value="1"/>
</dbReference>
<name>C8P649_9LACO</name>
<dbReference type="AlphaFoldDB" id="C8P649"/>
<dbReference type="HOGENOM" id="CLU_028967_0_0_9"/>
<dbReference type="PANTHER" id="PTHR43309">
    <property type="entry name" value="5-OXOPROLINASE SUBUNIT C"/>
    <property type="match status" value="1"/>
</dbReference>